<evidence type="ECO:0000256" key="1">
    <source>
        <dbReference type="SAM" id="MobiDB-lite"/>
    </source>
</evidence>
<feature type="compositionally biased region" description="Polar residues" evidence="1">
    <location>
        <begin position="140"/>
        <end position="161"/>
    </location>
</feature>
<accession>A0A7R9G2M2</accession>
<protein>
    <submittedName>
        <fullName evidence="3">Uncharacterized protein</fullName>
    </submittedName>
</protein>
<proteinExistence type="predicted"/>
<feature type="transmembrane region" description="Helical" evidence="2">
    <location>
        <begin position="287"/>
        <end position="307"/>
    </location>
</feature>
<keyword evidence="2" id="KW-1133">Transmembrane helix</keyword>
<dbReference type="PANTHER" id="PTHR21229">
    <property type="entry name" value="LUNG SEVEN TRANSMEMBRANE RECEPTOR"/>
    <property type="match status" value="1"/>
</dbReference>
<dbReference type="EMBL" id="OC003581">
    <property type="protein sequence ID" value="CAD7263473.1"/>
    <property type="molecule type" value="Genomic_DNA"/>
</dbReference>
<organism evidence="3">
    <name type="scientific">Timema shepardi</name>
    <name type="common">Walking stick</name>
    <dbReference type="NCBI Taxonomy" id="629360"/>
    <lineage>
        <taxon>Eukaryota</taxon>
        <taxon>Metazoa</taxon>
        <taxon>Ecdysozoa</taxon>
        <taxon>Arthropoda</taxon>
        <taxon>Hexapoda</taxon>
        <taxon>Insecta</taxon>
        <taxon>Pterygota</taxon>
        <taxon>Neoptera</taxon>
        <taxon>Polyneoptera</taxon>
        <taxon>Phasmatodea</taxon>
        <taxon>Timematodea</taxon>
        <taxon>Timematoidea</taxon>
        <taxon>Timematidae</taxon>
        <taxon>Timema</taxon>
    </lineage>
</organism>
<dbReference type="InterPro" id="IPR009637">
    <property type="entry name" value="GPR107/GPR108-like"/>
</dbReference>
<dbReference type="PANTHER" id="PTHR21229:SF2">
    <property type="entry name" value="RE59932P"/>
    <property type="match status" value="1"/>
</dbReference>
<dbReference type="GO" id="GO:0005794">
    <property type="term" value="C:Golgi apparatus"/>
    <property type="evidence" value="ECO:0007669"/>
    <property type="project" value="TreeGrafter"/>
</dbReference>
<keyword evidence="2" id="KW-0812">Transmembrane</keyword>
<reference evidence="3" key="1">
    <citation type="submission" date="2020-11" db="EMBL/GenBank/DDBJ databases">
        <authorList>
            <person name="Tran Van P."/>
        </authorList>
    </citation>
    <scope>NUCLEOTIDE SEQUENCE</scope>
</reference>
<evidence type="ECO:0000313" key="3">
    <source>
        <dbReference type="EMBL" id="CAD7263473.1"/>
    </source>
</evidence>
<feature type="region of interest" description="Disordered" evidence="1">
    <location>
        <begin position="132"/>
        <end position="162"/>
    </location>
</feature>
<name>A0A7R9G2M2_TIMSH</name>
<keyword evidence="2" id="KW-0472">Membrane</keyword>
<dbReference type="AlphaFoldDB" id="A0A7R9G2M2"/>
<evidence type="ECO:0000256" key="2">
    <source>
        <dbReference type="SAM" id="Phobius"/>
    </source>
</evidence>
<dbReference type="GO" id="GO:0016020">
    <property type="term" value="C:membrane"/>
    <property type="evidence" value="ECO:0007669"/>
    <property type="project" value="InterPro"/>
</dbReference>
<gene>
    <name evidence="3" type="ORF">TSIB3V08_LOCUS7551</name>
</gene>
<sequence>MINDARKYIALSTFGFNKGGQLEVNLINFHSEPFSESDVFGFSLDRTLSDAMTPYLDSHQDGCLLQEVNREPNQEASSAVIYFTLDLKNKLLRVNCSKHLRTIYIYKNATFIPSQRAKRDYLVSHLSDTSLFHQRRKRTSSNTNDKSGGNNSQPDQNSGSALNGGPCFQLQLPVTKMVTPTGNYYNTSFAMRVDSETEEGLYNLYFHSCPNYKDDRHVYLDFMALFEDNLSGHRHGVLTRQLRVNAGPTPCAKGQEMAWGFSPNYPMEIKENNSGNYLSAGEIPLPALYFMMTSLFFLSGCFWVFILRKSK</sequence>